<dbReference type="AlphaFoldDB" id="A0AAV1DSW2"/>
<sequence>MNCSLNMNLSLLNNGAITTKNWCSCVSFSSFPSSSSSHQKFHQNPLPKLALINLRSFGRMSNGRCTVNVRQNTATTNSSFPSPSSWDDKPFEVLPNGRVMYLDEQDVVTFLDPPKELIPLDPSTYNPASYLWKKIEDIPEERRHRLLRLLDSRLLSRAWEIAGTRYDDPKLIAKTASGLLSDGKDEVLIHGKDEMPLEFWNCRTNGGPAPIAWMNYFKKALFYSKERNQLYGRFIGGSFLEGISNSFAPLYFTVARDLNEVISTEQPCDLAYEFGEGLLDISVYPDGFPKPAKHPWPFNDEVVVYIRQVGPGVLVGQAWQEGVAMEQLPKKLCGDILMVKDYFSSITADASEATGGP</sequence>
<evidence type="ECO:0000313" key="2">
    <source>
        <dbReference type="Proteomes" id="UP001161247"/>
    </source>
</evidence>
<accession>A0AAV1DSW2</accession>
<reference evidence="1" key="1">
    <citation type="submission" date="2023-03" db="EMBL/GenBank/DDBJ databases">
        <authorList>
            <person name="Julca I."/>
        </authorList>
    </citation>
    <scope>NUCLEOTIDE SEQUENCE</scope>
</reference>
<dbReference type="PANTHER" id="PTHR37201">
    <property type="entry name" value="WD REPEAT PROTEIN"/>
    <property type="match status" value="1"/>
</dbReference>
<evidence type="ECO:0000313" key="1">
    <source>
        <dbReference type="EMBL" id="CAI9110122.1"/>
    </source>
</evidence>
<gene>
    <name evidence="1" type="ORF">OLC1_LOCUS17853</name>
</gene>
<protein>
    <submittedName>
        <fullName evidence="1">OLC1v1010098C1</fullName>
    </submittedName>
</protein>
<dbReference type="EMBL" id="OX459123">
    <property type="protein sequence ID" value="CAI9110122.1"/>
    <property type="molecule type" value="Genomic_DNA"/>
</dbReference>
<organism evidence="1 2">
    <name type="scientific">Oldenlandia corymbosa var. corymbosa</name>
    <dbReference type="NCBI Taxonomy" id="529605"/>
    <lineage>
        <taxon>Eukaryota</taxon>
        <taxon>Viridiplantae</taxon>
        <taxon>Streptophyta</taxon>
        <taxon>Embryophyta</taxon>
        <taxon>Tracheophyta</taxon>
        <taxon>Spermatophyta</taxon>
        <taxon>Magnoliopsida</taxon>
        <taxon>eudicotyledons</taxon>
        <taxon>Gunneridae</taxon>
        <taxon>Pentapetalae</taxon>
        <taxon>asterids</taxon>
        <taxon>lamiids</taxon>
        <taxon>Gentianales</taxon>
        <taxon>Rubiaceae</taxon>
        <taxon>Rubioideae</taxon>
        <taxon>Spermacoceae</taxon>
        <taxon>Hedyotis-Oldenlandia complex</taxon>
        <taxon>Oldenlandia</taxon>
    </lineage>
</organism>
<dbReference type="Proteomes" id="UP001161247">
    <property type="component" value="Chromosome 6"/>
</dbReference>
<dbReference type="PANTHER" id="PTHR37201:SF1">
    <property type="entry name" value="WD REPEAT PROTEIN"/>
    <property type="match status" value="1"/>
</dbReference>
<keyword evidence="2" id="KW-1185">Reference proteome</keyword>
<proteinExistence type="predicted"/>
<name>A0AAV1DSW2_OLDCO</name>